<feature type="signal peptide" evidence="3">
    <location>
        <begin position="1"/>
        <end position="24"/>
    </location>
</feature>
<feature type="compositionally biased region" description="Low complexity" evidence="1">
    <location>
        <begin position="450"/>
        <end position="461"/>
    </location>
</feature>
<feature type="region of interest" description="Disordered" evidence="1">
    <location>
        <begin position="158"/>
        <end position="287"/>
    </location>
</feature>
<feature type="region of interest" description="Disordered" evidence="1">
    <location>
        <begin position="307"/>
        <end position="492"/>
    </location>
</feature>
<reference evidence="4" key="1">
    <citation type="submission" date="2022-07" db="EMBL/GenBank/DDBJ databases">
        <title>Genome Sequence of Physisporinus lineatus.</title>
        <authorList>
            <person name="Buettner E."/>
        </authorList>
    </citation>
    <scope>NUCLEOTIDE SEQUENCE</scope>
    <source>
        <strain evidence="4">VT162</strain>
    </source>
</reference>
<evidence type="ECO:0000313" key="5">
    <source>
        <dbReference type="Proteomes" id="UP001212997"/>
    </source>
</evidence>
<feature type="compositionally biased region" description="Polar residues" evidence="1">
    <location>
        <begin position="582"/>
        <end position="620"/>
    </location>
</feature>
<evidence type="ECO:0000256" key="2">
    <source>
        <dbReference type="SAM" id="Phobius"/>
    </source>
</evidence>
<dbReference type="Gene3D" id="2.60.120.260">
    <property type="entry name" value="Galactose-binding domain-like"/>
    <property type="match status" value="1"/>
</dbReference>
<dbReference type="EMBL" id="JANAWD010000162">
    <property type="protein sequence ID" value="KAJ3485177.1"/>
    <property type="molecule type" value="Genomic_DNA"/>
</dbReference>
<organism evidence="4 5">
    <name type="scientific">Meripilus lineatus</name>
    <dbReference type="NCBI Taxonomy" id="2056292"/>
    <lineage>
        <taxon>Eukaryota</taxon>
        <taxon>Fungi</taxon>
        <taxon>Dikarya</taxon>
        <taxon>Basidiomycota</taxon>
        <taxon>Agaricomycotina</taxon>
        <taxon>Agaricomycetes</taxon>
        <taxon>Polyporales</taxon>
        <taxon>Meripilaceae</taxon>
        <taxon>Meripilus</taxon>
    </lineage>
</organism>
<comment type="caution">
    <text evidence="4">The sequence shown here is derived from an EMBL/GenBank/DDBJ whole genome shotgun (WGS) entry which is preliminary data.</text>
</comment>
<feature type="compositionally biased region" description="Pro residues" evidence="1">
    <location>
        <begin position="398"/>
        <end position="408"/>
    </location>
</feature>
<feature type="region of interest" description="Disordered" evidence="1">
    <location>
        <begin position="517"/>
        <end position="552"/>
    </location>
</feature>
<dbReference type="Proteomes" id="UP001212997">
    <property type="component" value="Unassembled WGS sequence"/>
</dbReference>
<dbReference type="AlphaFoldDB" id="A0AAD5V3C9"/>
<keyword evidence="2" id="KW-1133">Transmembrane helix</keyword>
<feature type="compositionally biased region" description="Low complexity" evidence="1">
    <location>
        <begin position="409"/>
        <end position="423"/>
    </location>
</feature>
<keyword evidence="2" id="KW-0812">Transmembrane</keyword>
<proteinExistence type="predicted"/>
<evidence type="ECO:0000313" key="4">
    <source>
        <dbReference type="EMBL" id="KAJ3485177.1"/>
    </source>
</evidence>
<keyword evidence="3" id="KW-0732">Signal</keyword>
<gene>
    <name evidence="4" type="ORF">NLI96_g5148</name>
</gene>
<sequence>MQNFGSSSLAFYWALSSCILLATGLHNVTINDNNPDIVYVGSWSNTSNSASSYMNDHHFTQINGSQATFNFTGTAIYYIMRLFPRSTWPEGVSTLISLDGSDPVWINLTSAATENYAVRWKALGLAYIPHTVTVRCGLNNAGQNGTWGEVDSFTYTVPDVEPIPSDSSPPSSASSTTPSSSSSLQPTSSSIMQPSTSPLDSSTSLSVSFSGTMSSTNPPLTRSSSEASSISSPPRVSSAPSSSSFPSPSSTPAPASSSSDSIPLSRSLSESSSLSPPSTIPAFPTIPNSEPAISSLSTFSSSVSSSVSASSVISAPPRDSTSQSSSSISSPLPPSSPTSLASSTPTVVPSPSTFASPLPISSPSSSPSDSLSPDLSSASSSVTSSTTSLSLTSVAPPATTPSIPPSTPTSPSSTAALPVSPSSGAPPSQSLAISTSPSAVLSVSASEPLSRSTSSGTDPSSNVMTTSLDSPVLSTSDTELSTSLPRVSSSLSQVSSAMPGVTEQSSLLSLVPSTAASSTAGPISVQPSHQLVPQPQLSSSTPGFPLQDPSSSFSAHVTPFPMPIAGSITLPPLAKDTALATHYSQSPADSTGGAMSNASNASTSPIDDVLSSETRLSPSQKGGIAGGSITAGGLLVTLVVIAAVNSTHLGYVIASLASALFGLVLFNCRRIIFVCEDPNLPELQISLFLTIDVAYAPENPSKESDGNRHLVWKFQAFSVGGNTKDFDVTVPTTTGRSKRAGQPKIGFGTIDDNDFDERVRPQSWELAPARLLEDGTWERGNEEGNQEDQFIAENTTERACRIAMGISDKPDDPESMSFSPFLVVNSKNFGAKGNFKVKSDIFLHAFRTGGCRAGDYGDLVMEARKLDRLTPEGGRRVKDLDPVTTFYVKCAGKKGEVELQIGKNRPEDVKRFREEHGIKFKFFKRDKAKKKEEDHTALLA</sequence>
<evidence type="ECO:0000256" key="1">
    <source>
        <dbReference type="SAM" id="MobiDB-lite"/>
    </source>
</evidence>
<feature type="compositionally biased region" description="Low complexity" evidence="1">
    <location>
        <begin position="337"/>
        <end position="397"/>
    </location>
</feature>
<feature type="compositionally biased region" description="Low complexity" evidence="1">
    <location>
        <begin position="307"/>
        <end position="330"/>
    </location>
</feature>
<feature type="compositionally biased region" description="Low complexity" evidence="1">
    <location>
        <begin position="162"/>
        <end position="282"/>
    </location>
</feature>
<feature type="transmembrane region" description="Helical" evidence="2">
    <location>
        <begin position="649"/>
        <end position="666"/>
    </location>
</feature>
<feature type="transmembrane region" description="Helical" evidence="2">
    <location>
        <begin position="622"/>
        <end position="642"/>
    </location>
</feature>
<keyword evidence="2" id="KW-0472">Membrane</keyword>
<feature type="chain" id="PRO_5042047449" evidence="3">
    <location>
        <begin position="25"/>
        <end position="940"/>
    </location>
</feature>
<feature type="region of interest" description="Disordered" evidence="1">
    <location>
        <begin position="582"/>
        <end position="622"/>
    </location>
</feature>
<accession>A0AAD5V3C9</accession>
<protein>
    <submittedName>
        <fullName evidence="4">Uncharacterized protein</fullName>
    </submittedName>
</protein>
<evidence type="ECO:0000256" key="3">
    <source>
        <dbReference type="SAM" id="SignalP"/>
    </source>
</evidence>
<name>A0AAD5V3C9_9APHY</name>
<keyword evidence="5" id="KW-1185">Reference proteome</keyword>
<feature type="compositionally biased region" description="Low complexity" evidence="1">
    <location>
        <begin position="473"/>
        <end position="492"/>
    </location>
</feature>
<feature type="compositionally biased region" description="Polar residues" evidence="1">
    <location>
        <begin position="425"/>
        <end position="449"/>
    </location>
</feature>